<dbReference type="GO" id="GO:0003677">
    <property type="term" value="F:DNA binding"/>
    <property type="evidence" value="ECO:0007669"/>
    <property type="project" value="UniProtKB-KW"/>
</dbReference>
<evidence type="ECO:0000259" key="1">
    <source>
        <dbReference type="PROSITE" id="PS50995"/>
    </source>
</evidence>
<dbReference type="InterPro" id="IPR000835">
    <property type="entry name" value="HTH_MarR-typ"/>
</dbReference>
<evidence type="ECO:0000313" key="3">
    <source>
        <dbReference type="Proteomes" id="UP000549695"/>
    </source>
</evidence>
<feature type="domain" description="HTH marR-type" evidence="1">
    <location>
        <begin position="4"/>
        <end position="143"/>
    </location>
</feature>
<dbReference type="RefSeq" id="WP_073577371.1">
    <property type="nucleotide sequence ID" value="NZ_BAAAJZ010000006.1"/>
</dbReference>
<reference evidence="2 3" key="1">
    <citation type="submission" date="2020-07" db="EMBL/GenBank/DDBJ databases">
        <title>Sequencing the genomes of 1000 actinobacteria strains.</title>
        <authorList>
            <person name="Klenk H.-P."/>
        </authorList>
    </citation>
    <scope>NUCLEOTIDE SEQUENCE [LARGE SCALE GENOMIC DNA]</scope>
    <source>
        <strain evidence="2 3">DSM 44749</strain>
    </source>
</reference>
<protein>
    <submittedName>
        <fullName evidence="2">DNA-binding MarR family transcriptional regulator</fullName>
    </submittedName>
</protein>
<accession>A0A852W6Q2</accession>
<dbReference type="GO" id="GO:0003700">
    <property type="term" value="F:DNA-binding transcription factor activity"/>
    <property type="evidence" value="ECO:0007669"/>
    <property type="project" value="InterPro"/>
</dbReference>
<dbReference type="PRINTS" id="PR00598">
    <property type="entry name" value="HTHMARR"/>
</dbReference>
<dbReference type="InterPro" id="IPR036388">
    <property type="entry name" value="WH-like_DNA-bd_sf"/>
</dbReference>
<keyword evidence="3" id="KW-1185">Reference proteome</keyword>
<dbReference type="SUPFAM" id="SSF46785">
    <property type="entry name" value="Winged helix' DNA-binding domain"/>
    <property type="match status" value="1"/>
</dbReference>
<dbReference type="InterPro" id="IPR036390">
    <property type="entry name" value="WH_DNA-bd_sf"/>
</dbReference>
<dbReference type="PROSITE" id="PS50995">
    <property type="entry name" value="HTH_MARR_2"/>
    <property type="match status" value="1"/>
</dbReference>
<evidence type="ECO:0000313" key="2">
    <source>
        <dbReference type="EMBL" id="NYG04190.1"/>
    </source>
</evidence>
<comment type="caution">
    <text evidence="2">The sequence shown here is derived from an EMBL/GenBank/DDBJ whole genome shotgun (WGS) entry which is preliminary data.</text>
</comment>
<dbReference type="PANTHER" id="PTHR33164">
    <property type="entry name" value="TRANSCRIPTIONAL REGULATOR, MARR FAMILY"/>
    <property type="match status" value="1"/>
</dbReference>
<dbReference type="PANTHER" id="PTHR33164:SF43">
    <property type="entry name" value="HTH-TYPE TRANSCRIPTIONAL REPRESSOR YETL"/>
    <property type="match status" value="1"/>
</dbReference>
<gene>
    <name evidence="2" type="ORF">HDA37_004475</name>
</gene>
<name>A0A852W6Q2_PSEA5</name>
<dbReference type="Gene3D" id="1.10.10.10">
    <property type="entry name" value="Winged helix-like DNA-binding domain superfamily/Winged helix DNA-binding domain"/>
    <property type="match status" value="1"/>
</dbReference>
<dbReference type="Pfam" id="PF01047">
    <property type="entry name" value="MarR"/>
    <property type="match status" value="1"/>
</dbReference>
<sequence length="151" mass="16817">MGERRHLLEGLAGPTVALEAVNRATHEFTGRQARRAGLHPTDLWALRLLDVHGSLGPTELARRLDLRPASTTALIDRLEAAGHLERVPDPHDRRRVTVRSREESFRARLAQWEPAVRALDDVARRLSADEGEVVERYLRAVVATLDELGAG</sequence>
<proteinExistence type="predicted"/>
<dbReference type="AlphaFoldDB" id="A0A852W6Q2"/>
<dbReference type="Proteomes" id="UP000549695">
    <property type="component" value="Unassembled WGS sequence"/>
</dbReference>
<dbReference type="SMART" id="SM00347">
    <property type="entry name" value="HTH_MARR"/>
    <property type="match status" value="1"/>
</dbReference>
<dbReference type="EMBL" id="JACCCZ010000001">
    <property type="protein sequence ID" value="NYG04190.1"/>
    <property type="molecule type" value="Genomic_DNA"/>
</dbReference>
<keyword evidence="2" id="KW-0238">DNA-binding</keyword>
<dbReference type="InterPro" id="IPR039422">
    <property type="entry name" value="MarR/SlyA-like"/>
</dbReference>
<organism evidence="2 3">
    <name type="scientific">Pseudonocardia alni</name>
    <name type="common">Amycolata alni</name>
    <dbReference type="NCBI Taxonomy" id="33907"/>
    <lineage>
        <taxon>Bacteria</taxon>
        <taxon>Bacillati</taxon>
        <taxon>Actinomycetota</taxon>
        <taxon>Actinomycetes</taxon>
        <taxon>Pseudonocardiales</taxon>
        <taxon>Pseudonocardiaceae</taxon>
        <taxon>Pseudonocardia</taxon>
    </lineage>
</organism>
<dbReference type="GO" id="GO:0006950">
    <property type="term" value="P:response to stress"/>
    <property type="evidence" value="ECO:0007669"/>
    <property type="project" value="TreeGrafter"/>
</dbReference>
<dbReference type="GeneID" id="98054149"/>